<dbReference type="PANTHER" id="PTHR46429:SF1">
    <property type="entry name" value="23S RRNA (GUANOSINE-2'-O-)-METHYLTRANSFERASE RLMB"/>
    <property type="match status" value="1"/>
</dbReference>
<name>A0A2H0UHQ4_9BACT</name>
<dbReference type="SMART" id="SM00967">
    <property type="entry name" value="SpoU_sub_bind"/>
    <property type="match status" value="1"/>
</dbReference>
<dbReference type="SUPFAM" id="SSF75217">
    <property type="entry name" value="alpha/beta knot"/>
    <property type="match status" value="1"/>
</dbReference>
<keyword evidence="1 4" id="KW-0489">Methyltransferase</keyword>
<dbReference type="InterPro" id="IPR029064">
    <property type="entry name" value="Ribosomal_eL30-like_sf"/>
</dbReference>
<evidence type="ECO:0000256" key="2">
    <source>
        <dbReference type="ARBA" id="ARBA00022679"/>
    </source>
</evidence>
<comment type="caution">
    <text evidence="4">The sequence shown here is derived from an EMBL/GenBank/DDBJ whole genome shotgun (WGS) entry which is preliminary data.</text>
</comment>
<feature type="domain" description="RNA 2-O ribose methyltransferase substrate binding" evidence="3">
    <location>
        <begin position="32"/>
        <end position="105"/>
    </location>
</feature>
<reference evidence="5" key="1">
    <citation type="submission" date="2017-09" db="EMBL/GenBank/DDBJ databases">
        <title>Depth-based differentiation of microbial function through sediment-hosted aquifers and enrichment of novel symbionts in the deep terrestrial subsurface.</title>
        <authorList>
            <person name="Probst A.J."/>
            <person name="Ladd B."/>
            <person name="Jarett J.K."/>
            <person name="Geller-Mcgrath D.E."/>
            <person name="Sieber C.M.K."/>
            <person name="Emerson J.B."/>
            <person name="Anantharaman K."/>
            <person name="Thomas B.C."/>
            <person name="Malmstrom R."/>
            <person name="Stieglmeier M."/>
            <person name="Klingl A."/>
            <person name="Woyke T."/>
            <person name="Ryan C.M."/>
            <person name="Banfield J.F."/>
        </authorList>
    </citation>
    <scope>NUCLEOTIDE SEQUENCE [LARGE SCALE GENOMIC DNA]</scope>
</reference>
<dbReference type="Pfam" id="PF00588">
    <property type="entry name" value="SpoU_methylase"/>
    <property type="match status" value="1"/>
</dbReference>
<dbReference type="Gene3D" id="3.40.1280.10">
    <property type="match status" value="1"/>
</dbReference>
<dbReference type="EMBL" id="PFBG01000018">
    <property type="protein sequence ID" value="PIR85932.1"/>
    <property type="molecule type" value="Genomic_DNA"/>
</dbReference>
<organism evidence="4 5">
    <name type="scientific">Candidatus Kaiserbacteria bacterium CG10_big_fil_rev_8_21_14_0_10_44_10</name>
    <dbReference type="NCBI Taxonomy" id="1974606"/>
    <lineage>
        <taxon>Bacteria</taxon>
        <taxon>Candidatus Kaiseribacteriota</taxon>
    </lineage>
</organism>
<dbReference type="InterPro" id="IPR004441">
    <property type="entry name" value="rRNA_MeTrfase_TrmH"/>
</dbReference>
<dbReference type="CDD" id="cd18103">
    <property type="entry name" value="SpoU-like_RlmB"/>
    <property type="match status" value="1"/>
</dbReference>
<dbReference type="Pfam" id="PF08032">
    <property type="entry name" value="SpoU_sub_bind"/>
    <property type="match status" value="1"/>
</dbReference>
<dbReference type="AlphaFoldDB" id="A0A2H0UHQ4"/>
<dbReference type="GO" id="GO:0008173">
    <property type="term" value="F:RNA methyltransferase activity"/>
    <property type="evidence" value="ECO:0007669"/>
    <property type="project" value="InterPro"/>
</dbReference>
<dbReference type="InterPro" id="IPR001537">
    <property type="entry name" value="SpoU_MeTrfase"/>
</dbReference>
<dbReference type="GO" id="GO:0006396">
    <property type="term" value="P:RNA processing"/>
    <property type="evidence" value="ECO:0007669"/>
    <property type="project" value="InterPro"/>
</dbReference>
<dbReference type="InterPro" id="IPR013123">
    <property type="entry name" value="SpoU_subst-bd"/>
</dbReference>
<gene>
    <name evidence="4" type="ORF">COU14_01735</name>
</gene>
<dbReference type="SUPFAM" id="SSF55315">
    <property type="entry name" value="L30e-like"/>
    <property type="match status" value="1"/>
</dbReference>
<dbReference type="Gene3D" id="3.30.1330.30">
    <property type="match status" value="1"/>
</dbReference>
<dbReference type="GO" id="GO:0032259">
    <property type="term" value="P:methylation"/>
    <property type="evidence" value="ECO:0007669"/>
    <property type="project" value="UniProtKB-KW"/>
</dbReference>
<sequence>MLLKLQLLACVFYLLCYIAQVKKDKVKSDKVYIYGRHALTEALRHKPKAIKNVFLERPEEEKEIVELATANSISVKPLGGGELRTVGENAVHQGVIGILNTTALVTDLKTFLENLDVAKNPAIAVCAEVQDPHNLGAIIRSAAALGLSGVIIPEHRQAPITGTVVKTSVGMVFKIPVVSVGNVNQTLRELKERGFWIYGLDMEGEKLTETKFDRPSVFVVGNEGGGIREKSLELCDYKLSIPMHARAESLNAAVSGAVVFYEWSRQNPDHLT</sequence>
<evidence type="ECO:0000313" key="4">
    <source>
        <dbReference type="EMBL" id="PIR85932.1"/>
    </source>
</evidence>
<evidence type="ECO:0000259" key="3">
    <source>
        <dbReference type="SMART" id="SM00967"/>
    </source>
</evidence>
<dbReference type="PANTHER" id="PTHR46429">
    <property type="entry name" value="23S RRNA (GUANOSINE-2'-O-)-METHYLTRANSFERASE RLMB"/>
    <property type="match status" value="1"/>
</dbReference>
<evidence type="ECO:0000313" key="5">
    <source>
        <dbReference type="Proteomes" id="UP000229612"/>
    </source>
</evidence>
<protein>
    <submittedName>
        <fullName evidence="4">23S rRNA (Guanosine(2251)-2'-O)-methyltransferase RlmB</fullName>
    </submittedName>
</protein>
<dbReference type="InterPro" id="IPR029026">
    <property type="entry name" value="tRNA_m1G_MTases_N"/>
</dbReference>
<dbReference type="GO" id="GO:0003723">
    <property type="term" value="F:RNA binding"/>
    <property type="evidence" value="ECO:0007669"/>
    <property type="project" value="InterPro"/>
</dbReference>
<dbReference type="Proteomes" id="UP000229612">
    <property type="component" value="Unassembled WGS sequence"/>
</dbReference>
<evidence type="ECO:0000256" key="1">
    <source>
        <dbReference type="ARBA" id="ARBA00022603"/>
    </source>
</evidence>
<keyword evidence="2 4" id="KW-0808">Transferase</keyword>
<dbReference type="GO" id="GO:0005829">
    <property type="term" value="C:cytosol"/>
    <property type="evidence" value="ECO:0007669"/>
    <property type="project" value="TreeGrafter"/>
</dbReference>
<dbReference type="InterPro" id="IPR029028">
    <property type="entry name" value="Alpha/beta_knot_MTases"/>
</dbReference>
<accession>A0A2H0UHQ4</accession>
<dbReference type="NCBIfam" id="TIGR00186">
    <property type="entry name" value="rRNA_methyl_3"/>
    <property type="match status" value="1"/>
</dbReference>
<proteinExistence type="predicted"/>